<name>A0A317ZJX9_9MICO</name>
<dbReference type="AlphaFoldDB" id="A0A317ZJX9"/>
<evidence type="ECO:0000259" key="4">
    <source>
        <dbReference type="PROSITE" id="PS50949"/>
    </source>
</evidence>
<reference evidence="5 6" key="1">
    <citation type="submission" date="2018-05" db="EMBL/GenBank/DDBJ databases">
        <title>Genetic diversity of glacier-inhabiting Cryobacterium bacteria in China and description of Cryobacterium mengkeensis sp. nov. and Arthrobacter glacialis sp. nov.</title>
        <authorList>
            <person name="Liu Q."/>
            <person name="Xin Y.-H."/>
        </authorList>
    </citation>
    <scope>NUCLEOTIDE SEQUENCE [LARGE SCALE GENOMIC DNA]</scope>
    <source>
        <strain evidence="5 6">SK-1</strain>
    </source>
</reference>
<dbReference type="PANTHER" id="PTHR43537:SF45">
    <property type="entry name" value="GNTR FAMILY REGULATORY PROTEIN"/>
    <property type="match status" value="1"/>
</dbReference>
<sequence>MNTTRVLRPAPVTARRNSRTLALETIREKIITLEILPGTRLSENELAEQLGLSRTPIRESLILLAEERLVYVVPQVGTVVAPILLAEIETAQFVRESLELAALAESLSRVTPEDIAHLNAIVDAQRIADSRQSLTSFFTLDEEFHSALMAVSGHGSAWRTVAQAKSHLDRARHLSLSFTGMTLLVDEHQRIVDGLAGDAADAAVLALRSHLRRVFEDIAAVRATSPELFSA</sequence>
<keyword evidence="2" id="KW-0238">DNA-binding</keyword>
<dbReference type="GO" id="GO:0003677">
    <property type="term" value="F:DNA binding"/>
    <property type="evidence" value="ECO:0007669"/>
    <property type="project" value="UniProtKB-KW"/>
</dbReference>
<organism evidence="5 6">
    <name type="scientific">Cryobacterium arcticum</name>
    <dbReference type="NCBI Taxonomy" id="670052"/>
    <lineage>
        <taxon>Bacteria</taxon>
        <taxon>Bacillati</taxon>
        <taxon>Actinomycetota</taxon>
        <taxon>Actinomycetes</taxon>
        <taxon>Micrococcales</taxon>
        <taxon>Microbacteriaceae</taxon>
        <taxon>Cryobacterium</taxon>
    </lineage>
</organism>
<dbReference type="InterPro" id="IPR011711">
    <property type="entry name" value="GntR_C"/>
</dbReference>
<proteinExistence type="predicted"/>
<keyword evidence="3" id="KW-0804">Transcription</keyword>
<dbReference type="CDD" id="cd07377">
    <property type="entry name" value="WHTH_GntR"/>
    <property type="match status" value="1"/>
</dbReference>
<dbReference type="InterPro" id="IPR008920">
    <property type="entry name" value="TF_FadR/GntR_C"/>
</dbReference>
<dbReference type="InterPro" id="IPR036390">
    <property type="entry name" value="WH_DNA-bd_sf"/>
</dbReference>
<dbReference type="InterPro" id="IPR000524">
    <property type="entry name" value="Tscrpt_reg_HTH_GntR"/>
</dbReference>
<dbReference type="SUPFAM" id="SSF46785">
    <property type="entry name" value="Winged helix' DNA-binding domain"/>
    <property type="match status" value="1"/>
</dbReference>
<dbReference type="Pfam" id="PF07729">
    <property type="entry name" value="FCD"/>
    <property type="match status" value="1"/>
</dbReference>
<evidence type="ECO:0000313" key="5">
    <source>
        <dbReference type="EMBL" id="PXA65764.1"/>
    </source>
</evidence>
<gene>
    <name evidence="5" type="ORF">CTB96_20090</name>
</gene>
<comment type="caution">
    <text evidence="5">The sequence shown here is derived from an EMBL/GenBank/DDBJ whole genome shotgun (WGS) entry which is preliminary data.</text>
</comment>
<dbReference type="InterPro" id="IPR036388">
    <property type="entry name" value="WH-like_DNA-bd_sf"/>
</dbReference>
<dbReference type="OrthoDB" id="8680240at2"/>
<accession>A0A317ZJX9</accession>
<dbReference type="SUPFAM" id="SSF48008">
    <property type="entry name" value="GntR ligand-binding domain-like"/>
    <property type="match status" value="1"/>
</dbReference>
<dbReference type="Gene3D" id="1.20.120.530">
    <property type="entry name" value="GntR ligand-binding domain-like"/>
    <property type="match status" value="1"/>
</dbReference>
<dbReference type="SMART" id="SM00345">
    <property type="entry name" value="HTH_GNTR"/>
    <property type="match status" value="1"/>
</dbReference>
<dbReference type="PANTHER" id="PTHR43537">
    <property type="entry name" value="TRANSCRIPTIONAL REGULATOR, GNTR FAMILY"/>
    <property type="match status" value="1"/>
</dbReference>
<evidence type="ECO:0000313" key="6">
    <source>
        <dbReference type="Proteomes" id="UP000246722"/>
    </source>
</evidence>
<dbReference type="Gene3D" id="1.10.10.10">
    <property type="entry name" value="Winged helix-like DNA-binding domain superfamily/Winged helix DNA-binding domain"/>
    <property type="match status" value="1"/>
</dbReference>
<evidence type="ECO:0000256" key="1">
    <source>
        <dbReference type="ARBA" id="ARBA00023015"/>
    </source>
</evidence>
<dbReference type="PROSITE" id="PS50949">
    <property type="entry name" value="HTH_GNTR"/>
    <property type="match status" value="1"/>
</dbReference>
<dbReference type="RefSeq" id="WP_110128782.1">
    <property type="nucleotide sequence ID" value="NZ_QHLY01000013.1"/>
</dbReference>
<dbReference type="GO" id="GO:0003700">
    <property type="term" value="F:DNA-binding transcription factor activity"/>
    <property type="evidence" value="ECO:0007669"/>
    <property type="project" value="InterPro"/>
</dbReference>
<dbReference type="EMBL" id="QHLY01000013">
    <property type="protein sequence ID" value="PXA65764.1"/>
    <property type="molecule type" value="Genomic_DNA"/>
</dbReference>
<protein>
    <submittedName>
        <fullName evidence="5">GntR family transcriptional regulator</fullName>
    </submittedName>
</protein>
<evidence type="ECO:0000256" key="2">
    <source>
        <dbReference type="ARBA" id="ARBA00023125"/>
    </source>
</evidence>
<dbReference type="Pfam" id="PF00392">
    <property type="entry name" value="GntR"/>
    <property type="match status" value="1"/>
</dbReference>
<dbReference type="Proteomes" id="UP000246722">
    <property type="component" value="Unassembled WGS sequence"/>
</dbReference>
<dbReference type="SMART" id="SM00895">
    <property type="entry name" value="FCD"/>
    <property type="match status" value="1"/>
</dbReference>
<keyword evidence="6" id="KW-1185">Reference proteome</keyword>
<evidence type="ECO:0000256" key="3">
    <source>
        <dbReference type="ARBA" id="ARBA00023163"/>
    </source>
</evidence>
<keyword evidence="1" id="KW-0805">Transcription regulation</keyword>
<dbReference type="PRINTS" id="PR00035">
    <property type="entry name" value="HTHGNTR"/>
</dbReference>
<feature type="domain" description="HTH gntR-type" evidence="4">
    <location>
        <begin position="16"/>
        <end position="83"/>
    </location>
</feature>